<dbReference type="Pfam" id="PF00271">
    <property type="entry name" value="Helicase_C"/>
    <property type="match status" value="1"/>
</dbReference>
<dbReference type="GO" id="GO:0016787">
    <property type="term" value="F:hydrolase activity"/>
    <property type="evidence" value="ECO:0007669"/>
    <property type="project" value="InterPro"/>
</dbReference>
<dbReference type="SUPFAM" id="SSF52540">
    <property type="entry name" value="P-loop containing nucleoside triphosphate hydrolases"/>
    <property type="match status" value="1"/>
</dbReference>
<keyword evidence="3" id="KW-0378">Hydrolase</keyword>
<dbReference type="Pfam" id="PF03457">
    <property type="entry name" value="HA"/>
    <property type="match status" value="5"/>
</dbReference>
<dbReference type="PANTHER" id="PTHR33418:SF1">
    <property type="entry name" value="HELICASE-ASSOCIATED DOMAIN-CONTAINING PROTEIN"/>
    <property type="match status" value="1"/>
</dbReference>
<dbReference type="EMBL" id="PRLE01000002">
    <property type="protein sequence ID" value="RAW60423.1"/>
    <property type="molecule type" value="Genomic_DNA"/>
</dbReference>
<keyword evidence="3" id="KW-0347">Helicase</keyword>
<evidence type="ECO:0000313" key="4">
    <source>
        <dbReference type="Proteomes" id="UP000250583"/>
    </source>
</evidence>
<evidence type="ECO:0000259" key="2">
    <source>
        <dbReference type="PROSITE" id="PS51194"/>
    </source>
</evidence>
<keyword evidence="3" id="KW-0547">Nucleotide-binding</keyword>
<organism evidence="3 4">
    <name type="scientific">Faecalibacterium prausnitzii</name>
    <dbReference type="NCBI Taxonomy" id="853"/>
    <lineage>
        <taxon>Bacteria</taxon>
        <taxon>Bacillati</taxon>
        <taxon>Bacillota</taxon>
        <taxon>Clostridia</taxon>
        <taxon>Eubacteriales</taxon>
        <taxon>Oscillospiraceae</taxon>
        <taxon>Faecalibacterium</taxon>
    </lineage>
</organism>
<keyword evidence="3" id="KW-0067">ATP-binding</keyword>
<dbReference type="InterPro" id="IPR014001">
    <property type="entry name" value="Helicase_ATP-bd"/>
</dbReference>
<dbReference type="Pfam" id="PF04851">
    <property type="entry name" value="ResIII"/>
    <property type="match status" value="1"/>
</dbReference>
<dbReference type="Gene3D" id="6.10.140.530">
    <property type="match status" value="5"/>
</dbReference>
<comment type="caution">
    <text evidence="3">The sequence shown here is derived from an EMBL/GenBank/DDBJ whole genome shotgun (WGS) entry which is preliminary data.</text>
</comment>
<dbReference type="Proteomes" id="UP000250583">
    <property type="component" value="Unassembled WGS sequence"/>
</dbReference>
<feature type="domain" description="Helicase ATP-binding" evidence="1">
    <location>
        <begin position="30"/>
        <end position="175"/>
    </location>
</feature>
<feature type="domain" description="Helicase C-terminal" evidence="2">
    <location>
        <begin position="242"/>
        <end position="396"/>
    </location>
</feature>
<dbReference type="Gene3D" id="3.40.50.300">
    <property type="entry name" value="P-loop containing nucleotide triphosphate hydrolases"/>
    <property type="match status" value="2"/>
</dbReference>
<evidence type="ECO:0000313" key="3">
    <source>
        <dbReference type="EMBL" id="RAW60423.1"/>
    </source>
</evidence>
<dbReference type="PANTHER" id="PTHR33418">
    <property type="entry name" value="HELICASE-ASSOCIATED"/>
    <property type="match status" value="1"/>
</dbReference>
<name>A0A329UH85_9FIRM</name>
<dbReference type="GO" id="GO:0003677">
    <property type="term" value="F:DNA binding"/>
    <property type="evidence" value="ECO:0007669"/>
    <property type="project" value="InterPro"/>
</dbReference>
<dbReference type="InterPro" id="IPR005114">
    <property type="entry name" value="Helicase_assoc"/>
</dbReference>
<dbReference type="GO" id="GO:0004386">
    <property type="term" value="F:helicase activity"/>
    <property type="evidence" value="ECO:0007669"/>
    <property type="project" value="UniProtKB-KW"/>
</dbReference>
<evidence type="ECO:0000259" key="1">
    <source>
        <dbReference type="PROSITE" id="PS51192"/>
    </source>
</evidence>
<dbReference type="OrthoDB" id="9802848at2"/>
<reference evidence="3 4" key="1">
    <citation type="submission" date="2018-02" db="EMBL/GenBank/DDBJ databases">
        <title>Complete genome sequencing of Faecalibacterium prausnitzii strains isolated from the human gut.</title>
        <authorList>
            <person name="Fitzgerald B.C."/>
            <person name="Shkoporov A.N."/>
            <person name="Ross P.R."/>
            <person name="Hill C."/>
        </authorList>
    </citation>
    <scope>NUCLEOTIDE SEQUENCE [LARGE SCALE GENOMIC DNA]</scope>
    <source>
        <strain evidence="3 4">APC923/61-1</strain>
    </source>
</reference>
<sequence>MEDTPELRLGVRCVLLQLFEHNENAYRSAVQMMEECGKAAIVHPTGTGKSYIAFKLIEEHPADTIFWLSPSEYIFKTQIENLKRQAPDISLANVHFYTYAKLMCCATEELEAIAGLNPTYIILDEFHRVGAECWGASTLELLKLCPDAKILGLSATNIRYLDNNRDMAEELFDGHIASEMTLGEAIVRGILPAPKYVTTVYQYQKELTRYQNRIDNLRSAGIQDVNQKYLDALRRALEKADGLDKVFAHHITNRSGKYIVFCANKEHMDEMVSHVPEWFTGVNPDVAVYEAYSDDPGTDQAFADFKVDPSKRLKLLFCIDMLNEGVHVEGISGVILFRPTISPIIYKQQIGRALTAGDSKTPLILDVVNNFEGLSSISGIQSELNEAVHRLFANGEGSKIVTEHFEVIEQVQDCRVLFERLQASLSSTWDHYFSEASIYYAEHGNLRVPVEYSTLAGLNLGSWVQLQRLIRNGKRSGNLTEAQIQRLDSLGMIWDDRAEFAWKRGLEHAKAYFEEHGNLLVPAKYKAKDDFALGHWIMTKRKDCSNGRMTEEEIRQLDALGMAWNAVSAKWERGYAEAAVYYEQYADLEVPTKYITESGLKLGAWISYQKDAYQKGLLSTEQIRRLEQIGMNWGERNYRRWMEQYHAAERYYHEHGNLDVPTGYVTEEGLQLGRWMATLRHVRRENSDVRTKLTPERIAMLDTIGMQWVKPIAKAKTVRLSREEQWEARLECVKAYQKKYGDLNIPAKYKTNEGFWLGRWWYLQKKLLREEPGKLKPEQVEKLKEVLEGERKKALPESA</sequence>
<dbReference type="GO" id="GO:0005524">
    <property type="term" value="F:ATP binding"/>
    <property type="evidence" value="ECO:0007669"/>
    <property type="project" value="InterPro"/>
</dbReference>
<gene>
    <name evidence="3" type="ORF">C4N22_05555</name>
</gene>
<dbReference type="AlphaFoldDB" id="A0A329UH85"/>
<dbReference type="SMART" id="SM00487">
    <property type="entry name" value="DEXDc"/>
    <property type="match status" value="1"/>
</dbReference>
<dbReference type="SMART" id="SM00490">
    <property type="entry name" value="HELICc"/>
    <property type="match status" value="1"/>
</dbReference>
<dbReference type="PROSITE" id="PS51192">
    <property type="entry name" value="HELICASE_ATP_BIND_1"/>
    <property type="match status" value="1"/>
</dbReference>
<dbReference type="InterPro" id="IPR001650">
    <property type="entry name" value="Helicase_C-like"/>
</dbReference>
<dbReference type="InterPro" id="IPR006935">
    <property type="entry name" value="Helicase/UvrB_N"/>
</dbReference>
<dbReference type="InterPro" id="IPR027417">
    <property type="entry name" value="P-loop_NTPase"/>
</dbReference>
<protein>
    <submittedName>
        <fullName evidence="3">Helicase</fullName>
    </submittedName>
</protein>
<proteinExistence type="predicted"/>
<dbReference type="PROSITE" id="PS51194">
    <property type="entry name" value="HELICASE_CTER"/>
    <property type="match status" value="1"/>
</dbReference>
<accession>A0A329UH85</accession>